<dbReference type="PIRSF" id="PIRSF037505">
    <property type="entry name" value="Betaine_HMT"/>
    <property type="match status" value="1"/>
</dbReference>
<comment type="cofactor">
    <cofactor evidence="3">
        <name>Zn(2+)</name>
        <dbReference type="ChEBI" id="CHEBI:29105"/>
    </cofactor>
    <text evidence="3">Binds 1 zinc ion per subunit.</text>
</comment>
<dbReference type="GO" id="GO:0009086">
    <property type="term" value="P:methionine biosynthetic process"/>
    <property type="evidence" value="ECO:0007669"/>
    <property type="project" value="InterPro"/>
</dbReference>
<feature type="binding site" evidence="3 4">
    <location>
        <position position="279"/>
    </location>
    <ligand>
        <name>Zn(2+)</name>
        <dbReference type="ChEBI" id="CHEBI:29105"/>
    </ligand>
</feature>
<keyword evidence="3 4" id="KW-0479">Metal-binding</keyword>
<feature type="binding site" evidence="3 4">
    <location>
        <position position="280"/>
    </location>
    <ligand>
        <name>Zn(2+)</name>
        <dbReference type="ChEBI" id="CHEBI:29105"/>
    </ligand>
</feature>
<organism evidence="6 7">
    <name type="scientific">Aquisalimonas asiatica</name>
    <dbReference type="NCBI Taxonomy" id="406100"/>
    <lineage>
        <taxon>Bacteria</taxon>
        <taxon>Pseudomonadati</taxon>
        <taxon>Pseudomonadota</taxon>
        <taxon>Gammaproteobacteria</taxon>
        <taxon>Chromatiales</taxon>
        <taxon>Ectothiorhodospiraceae</taxon>
        <taxon>Aquisalimonas</taxon>
    </lineage>
</organism>
<dbReference type="GO" id="GO:0008168">
    <property type="term" value="F:methyltransferase activity"/>
    <property type="evidence" value="ECO:0007669"/>
    <property type="project" value="UniProtKB-UniRule"/>
</dbReference>
<sequence>MMHPNQNDVLILDGGMGQELRRRSSRPASPLWSAQVMLDEPDLVVAAHRDFIEAGAQVITANTYSATPQRLERDGEPDLFGPLHAAALDAARQARDDSGRDVRIAGCLPPLMASYSPDIAPDDATCLQAYREMVAAQSGGVDLFLCETMSLAREARAATVAAAESNLPVWVAFTVDDGDGTRLRSGESLAEAAEQVVAAGAARLLINCSVPEAVTSAMDVLARSGVPFGGYANAFTSVEALKPGGTVDVLEARKDLDPAAYAEHALGWVRQGATIVGGCCEVGPAHIAALTEKLTAEGYRTAVS</sequence>
<keyword evidence="2 4" id="KW-0808">Transferase</keyword>
<evidence type="ECO:0000256" key="1">
    <source>
        <dbReference type="ARBA" id="ARBA00022603"/>
    </source>
</evidence>
<keyword evidence="7" id="KW-1185">Reference proteome</keyword>
<dbReference type="AlphaFoldDB" id="A0A1H8VAR0"/>
<dbReference type="GO" id="GO:0032259">
    <property type="term" value="P:methylation"/>
    <property type="evidence" value="ECO:0007669"/>
    <property type="project" value="UniProtKB-KW"/>
</dbReference>
<evidence type="ECO:0000256" key="2">
    <source>
        <dbReference type="ARBA" id="ARBA00022679"/>
    </source>
</evidence>
<proteinExistence type="predicted"/>
<dbReference type="InterPro" id="IPR003726">
    <property type="entry name" value="HCY_dom"/>
</dbReference>
<dbReference type="RefSeq" id="WP_245754057.1">
    <property type="nucleotide sequence ID" value="NZ_FOEG01000011.1"/>
</dbReference>
<name>A0A1H8VAR0_9GAMM</name>
<dbReference type="PANTHER" id="PTHR11103">
    <property type="entry name" value="SLR1189 PROTEIN"/>
    <property type="match status" value="1"/>
</dbReference>
<dbReference type="SUPFAM" id="SSF82282">
    <property type="entry name" value="Homocysteine S-methyltransferase"/>
    <property type="match status" value="1"/>
</dbReference>
<dbReference type="InterPro" id="IPR036589">
    <property type="entry name" value="HCY_dom_sf"/>
</dbReference>
<gene>
    <name evidence="6" type="ORF">SAMN04488052_1117</name>
</gene>
<evidence type="ECO:0000256" key="4">
    <source>
        <dbReference type="PROSITE-ProRule" id="PRU00333"/>
    </source>
</evidence>
<feature type="domain" description="Hcy-binding" evidence="5">
    <location>
        <begin position="1"/>
        <end position="294"/>
    </location>
</feature>
<accession>A0A1H8VAR0</accession>
<dbReference type="Proteomes" id="UP000199657">
    <property type="component" value="Unassembled WGS sequence"/>
</dbReference>
<dbReference type="InterPro" id="IPR017226">
    <property type="entry name" value="BHMT-like"/>
</dbReference>
<evidence type="ECO:0000259" key="5">
    <source>
        <dbReference type="PROSITE" id="PS50970"/>
    </source>
</evidence>
<evidence type="ECO:0000313" key="7">
    <source>
        <dbReference type="Proteomes" id="UP000199657"/>
    </source>
</evidence>
<dbReference type="PANTHER" id="PTHR11103:SF18">
    <property type="entry name" value="SLR1189 PROTEIN"/>
    <property type="match status" value="1"/>
</dbReference>
<evidence type="ECO:0000256" key="3">
    <source>
        <dbReference type="PIRSR" id="PIRSR037505-2"/>
    </source>
</evidence>
<dbReference type="EMBL" id="FOEG01000011">
    <property type="protein sequence ID" value="SEP12393.1"/>
    <property type="molecule type" value="Genomic_DNA"/>
</dbReference>
<dbReference type="PROSITE" id="PS50970">
    <property type="entry name" value="HCY"/>
    <property type="match status" value="1"/>
</dbReference>
<reference evidence="6 7" key="1">
    <citation type="submission" date="2016-10" db="EMBL/GenBank/DDBJ databases">
        <authorList>
            <person name="de Groot N.N."/>
        </authorList>
    </citation>
    <scope>NUCLEOTIDE SEQUENCE [LARGE SCALE GENOMIC DNA]</scope>
    <source>
        <strain evidence="6 7">CGMCC 1.6291</strain>
    </source>
</reference>
<dbReference type="Pfam" id="PF02574">
    <property type="entry name" value="S-methyl_trans"/>
    <property type="match status" value="1"/>
</dbReference>
<dbReference type="STRING" id="406100.SAMN04488052_1117"/>
<evidence type="ECO:0000313" key="6">
    <source>
        <dbReference type="EMBL" id="SEP12393.1"/>
    </source>
</evidence>
<keyword evidence="1 4" id="KW-0489">Methyltransferase</keyword>
<feature type="binding site" evidence="3 4">
    <location>
        <position position="208"/>
    </location>
    <ligand>
        <name>Zn(2+)</name>
        <dbReference type="ChEBI" id="CHEBI:29105"/>
    </ligand>
</feature>
<dbReference type="Gene3D" id="3.20.20.330">
    <property type="entry name" value="Homocysteine-binding-like domain"/>
    <property type="match status" value="1"/>
</dbReference>
<dbReference type="GO" id="GO:0008270">
    <property type="term" value="F:zinc ion binding"/>
    <property type="evidence" value="ECO:0007669"/>
    <property type="project" value="InterPro"/>
</dbReference>
<protein>
    <submittedName>
        <fullName evidence="6">Homocysteine S-methyltransferase</fullName>
    </submittedName>
</protein>
<keyword evidence="3 4" id="KW-0862">Zinc</keyword>